<feature type="compositionally biased region" description="Basic and acidic residues" evidence="5">
    <location>
        <begin position="725"/>
        <end position="738"/>
    </location>
</feature>
<feature type="compositionally biased region" description="Polar residues" evidence="5">
    <location>
        <begin position="523"/>
        <end position="533"/>
    </location>
</feature>
<feature type="compositionally biased region" description="Gly residues" evidence="5">
    <location>
        <begin position="1923"/>
        <end position="1937"/>
    </location>
</feature>
<feature type="region of interest" description="Disordered" evidence="5">
    <location>
        <begin position="514"/>
        <end position="533"/>
    </location>
</feature>
<dbReference type="PANTHER" id="PTHR13179">
    <property type="entry name" value="DEP DOMAIN CONTAINING PROTEIN 5"/>
    <property type="match status" value="1"/>
</dbReference>
<feature type="compositionally biased region" description="Low complexity" evidence="5">
    <location>
        <begin position="1478"/>
        <end position="1488"/>
    </location>
</feature>
<evidence type="ECO:0000259" key="6">
    <source>
        <dbReference type="PROSITE" id="PS50186"/>
    </source>
</evidence>
<feature type="compositionally biased region" description="Polar residues" evidence="5">
    <location>
        <begin position="757"/>
        <end position="766"/>
    </location>
</feature>
<dbReference type="PANTHER" id="PTHR13179:SF8">
    <property type="entry name" value="GATOR COMPLEX PROTEIN DEPDC5"/>
    <property type="match status" value="1"/>
</dbReference>
<name>A0A8K0WZJ0_9PEZI</name>
<feature type="region of interest" description="Disordered" evidence="5">
    <location>
        <begin position="1"/>
        <end position="65"/>
    </location>
</feature>
<dbReference type="SMART" id="SM00049">
    <property type="entry name" value="DEP"/>
    <property type="match status" value="1"/>
</dbReference>
<feature type="domain" description="DEP" evidence="6">
    <location>
        <begin position="1334"/>
        <end position="1429"/>
    </location>
</feature>
<dbReference type="Proteomes" id="UP000813385">
    <property type="component" value="Unassembled WGS sequence"/>
</dbReference>
<comment type="caution">
    <text evidence="7">The sequence shown here is derived from an EMBL/GenBank/DDBJ whole genome shotgun (WGS) entry which is preliminary data.</text>
</comment>
<dbReference type="GO" id="GO:0005096">
    <property type="term" value="F:GTPase activator activity"/>
    <property type="evidence" value="ECO:0007669"/>
    <property type="project" value="InterPro"/>
</dbReference>
<evidence type="ECO:0000256" key="2">
    <source>
        <dbReference type="ARBA" id="ARBA00005643"/>
    </source>
</evidence>
<dbReference type="GO" id="GO:0005774">
    <property type="term" value="C:vacuolar membrane"/>
    <property type="evidence" value="ECO:0007669"/>
    <property type="project" value="UniProtKB-SubCell"/>
</dbReference>
<feature type="compositionally biased region" description="Low complexity" evidence="5">
    <location>
        <begin position="32"/>
        <end position="47"/>
    </location>
</feature>
<evidence type="ECO:0000256" key="4">
    <source>
        <dbReference type="ARBA" id="ARBA00021881"/>
    </source>
</evidence>
<dbReference type="GO" id="GO:1904262">
    <property type="term" value="P:negative regulation of TORC1 signaling"/>
    <property type="evidence" value="ECO:0007669"/>
    <property type="project" value="TreeGrafter"/>
</dbReference>
<evidence type="ECO:0000256" key="5">
    <source>
        <dbReference type="SAM" id="MobiDB-lite"/>
    </source>
</evidence>
<evidence type="ECO:0000313" key="8">
    <source>
        <dbReference type="Proteomes" id="UP000813385"/>
    </source>
</evidence>
<feature type="compositionally biased region" description="Basic residues" evidence="5">
    <location>
        <begin position="713"/>
        <end position="724"/>
    </location>
</feature>
<dbReference type="GO" id="GO:1990130">
    <property type="term" value="C:GATOR1 complex"/>
    <property type="evidence" value="ECO:0007669"/>
    <property type="project" value="TreeGrafter"/>
</dbReference>
<feature type="region of interest" description="Disordered" evidence="5">
    <location>
        <begin position="107"/>
        <end position="134"/>
    </location>
</feature>
<keyword evidence="8" id="KW-1185">Reference proteome</keyword>
<dbReference type="OrthoDB" id="39497at2759"/>
<dbReference type="InterPro" id="IPR000591">
    <property type="entry name" value="DEP_dom"/>
</dbReference>
<evidence type="ECO:0000313" key="7">
    <source>
        <dbReference type="EMBL" id="KAH7353495.1"/>
    </source>
</evidence>
<dbReference type="InterPro" id="IPR045838">
    <property type="entry name" value="DEPDC5_CTD"/>
</dbReference>
<feature type="region of interest" description="Disordered" evidence="5">
    <location>
        <begin position="1447"/>
        <end position="1495"/>
    </location>
</feature>
<feature type="compositionally biased region" description="Low complexity" evidence="5">
    <location>
        <begin position="789"/>
        <end position="806"/>
    </location>
</feature>
<organism evidence="7 8">
    <name type="scientific">Plectosphaerella cucumerina</name>
    <dbReference type="NCBI Taxonomy" id="40658"/>
    <lineage>
        <taxon>Eukaryota</taxon>
        <taxon>Fungi</taxon>
        <taxon>Dikarya</taxon>
        <taxon>Ascomycota</taxon>
        <taxon>Pezizomycotina</taxon>
        <taxon>Sordariomycetes</taxon>
        <taxon>Hypocreomycetidae</taxon>
        <taxon>Glomerellales</taxon>
        <taxon>Plectosphaerellaceae</taxon>
        <taxon>Plectosphaerella</taxon>
    </lineage>
</organism>
<evidence type="ECO:0000256" key="3">
    <source>
        <dbReference type="ARBA" id="ARBA00018529"/>
    </source>
</evidence>
<dbReference type="InterPro" id="IPR027244">
    <property type="entry name" value="IML1"/>
</dbReference>
<dbReference type="InterPro" id="IPR048255">
    <property type="entry name" value="IML1_N"/>
</dbReference>
<feature type="region of interest" description="Disordered" evidence="5">
    <location>
        <begin position="1915"/>
        <end position="1943"/>
    </location>
</feature>
<dbReference type="EMBL" id="JAGPXD010000005">
    <property type="protein sequence ID" value="KAH7353495.1"/>
    <property type="molecule type" value="Genomic_DNA"/>
</dbReference>
<dbReference type="CDD" id="cd04449">
    <property type="entry name" value="DEP_DEPDC5-like"/>
    <property type="match status" value="1"/>
</dbReference>
<protein>
    <recommendedName>
        <fullName evidence="3">Vacuolar membrane-associated protein IML1</fullName>
    </recommendedName>
    <alternativeName>
        <fullName evidence="4">Vacuolar membrane-associated protein iml1</fullName>
    </alternativeName>
</protein>
<dbReference type="PROSITE" id="PS50186">
    <property type="entry name" value="DEP"/>
    <property type="match status" value="1"/>
</dbReference>
<gene>
    <name evidence="7" type="ORF">B0T11DRAFT_341787</name>
</gene>
<dbReference type="InterPro" id="IPR036388">
    <property type="entry name" value="WH-like_DNA-bd_sf"/>
</dbReference>
<comment type="subcellular location">
    <subcellularLocation>
        <location evidence="1">Vacuole membrane</location>
        <topology evidence="1">Peripheral membrane protein</topology>
    </subcellularLocation>
</comment>
<evidence type="ECO:0000256" key="1">
    <source>
        <dbReference type="ARBA" id="ARBA00004148"/>
    </source>
</evidence>
<sequence length="1943" mass="217351">MSRHVSGPSSIRRGANLPSHLRQFSRGSVDRPGPASSSSYSDLPRSPDTVSSASTIRGEHPPRPRRFERRCAVTINEGYSRDEVLLNLDLFGGEVRAGDLMAITVARPDGDKGGGSGSGSGTARGDASKCGTGATCAPEGPKRYVFVVKDLSKEPKSRQPTVEIYVMKHIADAFGMRRGSPVLLSHVDASSPAISASHVELSFKDQYLSRSDMWRMAIGELTERTVYKGQSILFMGTIKAQVTAVFVDGRKAHSAFFTGNTRPIFRSESARYVLFIQIAREMWDFDSEGSGEINFNKVVNGFLPALFKKWAKMKVKHLVSIVLFARVEYDTGITVDLATRSLNSEYYTGFQTSGERRPYKDFYRVVVSEMSSGEWTTILYQLKRDFNYFRRDISLHHHQAHSEFMPFGEETTDAANKIKAESSLSMYGNLLEAINLASSQFAHDYIDRDLMRTGISIVVITPGPGVFEVDYENLRRTTEALVGNGIGIDLICVPKMPLHAVPLFRYRNPHPGFDGPHHHRTKSMSMRSKESTPNLTTPIIGSYQSFGESLSPSKGLELARRIEHFAQPQDEWCYALPQWLHVSYWTGTSEEALSYQGIALSVAENRDQETAEEFTIRARMYALQMRSILQTNEIETTPLQADPAYQIHLNDSTTLPKLRQNGSEELPFTAYRKPAELFDHIYGFQKFNPDRLAKPGEKSLWKKLQEYDESRAKLPKSRRLLQSRHSRELEESTRRQLMEDTGLFGTSLPEKRLVPNQGMNQTSSGRKMSMNMGEVSKPDVRPTLPRKLSTTTADTPTMTTKSSTTAKAPKFMRQISLGLKGFGIAAPKAVAAEASLETVNADNSERSKQIKTVVDDLKTPLIKSTLPRPVSPQTIKPSISSLAPQLFRSDSRDTLADLPSSPSIAIGKSHRLDFSSMIQRTNSGAGLSSLARKERLQADWDQKYSNVLREDDQKMSYSKLRAGNISDVPPTMSPTHTVTPWLTLLNPSNPDPHKLDDTILYSRWQHVFPKTSEMHVMKWKALCCPAAVPLTSEYFPSKSQFDSEFQRQPYIVAQNADDELSEEPKSREELIRELISLRFSQGFQVVIGPAVARAFGQKQMKIADIFSRDQIMEDGTSIFMSVGNVIHQLSCVNQSEVEVNIFVRKTSDSGHHSGDFLYKPAIRTLMDTSYRNQEIDVLTPKPERNWNYIDSFLAGHNDELTENLRFWRARFVLIPMLPRNTSVPRNQAGDNPEEVRLEGIRRLSLQWQKYRYVPPSERRFQTTSSKTSRDPNPLDIVYKTEDASVVIAAEVDSLPLLEGQEGYRKGQLVSNRDRFNKANLNLAALAEAIQQPVENGGVKFQNRRWHLRLHYNCFIGSDMTTWLMDNFEDLETREDAEQLGNMLMVTKLERVDSSDREEMSKKDKDRGLFVHVEKRHPFRDGQYFYQISSEFAKQGSGWFNARKKDVSIPSTPLSENTPRDSPRTGFPRPLSTHEEHSPTSGATTPTPSNVNMGSMRKKHKVVLSKVLKYDVDHRKRSYRPERIDLHYDRLHNPDNCYHIRLDWLNVTAKLIEDAVEGWAREAANYGLRLVEVPIREACTITDSNPFRRPYVVRLALDPPDQQPMTYYETGSFTPQTSPGRFPYQTAILKKLDFVLDVEAASNYPANVDVTFSWGKPDFRYTQYIHRSGMLLAQIDDDGNFLILANRLYSNRTYAGRERELKDVRESSSNAAASYLPPAPVIDGRGRMMSMTAYTPYGIPEPTPMASPMVRPALYAASPTVRPVDHTMFGGASFFPGSYNPFAAPAANTNSSTASSKPPTAEPEAVLQELEAFCADKAALEAFYKDVMERGKEPPPPATPLTALGASVGGLEAVPESSIPALGLPERILGEMREAQSPSPNAGRSAMAPPPPLGMVNSPVLVGAGFLRRGSVQMQMQMQSGGPPSDGGSTGIGMGGGVAAPRDK</sequence>
<dbReference type="GO" id="GO:0010508">
    <property type="term" value="P:positive regulation of autophagy"/>
    <property type="evidence" value="ECO:0007669"/>
    <property type="project" value="TreeGrafter"/>
</dbReference>
<feature type="compositionally biased region" description="Gly residues" evidence="5">
    <location>
        <begin position="113"/>
        <end position="122"/>
    </location>
</feature>
<dbReference type="SUPFAM" id="SSF46785">
    <property type="entry name" value="Winged helix' DNA-binding domain"/>
    <property type="match status" value="1"/>
</dbReference>
<dbReference type="InterPro" id="IPR036390">
    <property type="entry name" value="WH_DNA-bd_sf"/>
</dbReference>
<dbReference type="Pfam" id="PF12257">
    <property type="entry name" value="IML1"/>
    <property type="match status" value="1"/>
</dbReference>
<dbReference type="Gene3D" id="1.10.10.10">
    <property type="entry name" value="Winged helix-like DNA-binding domain superfamily/Winged helix DNA-binding domain"/>
    <property type="match status" value="1"/>
</dbReference>
<comment type="similarity">
    <text evidence="2">Belongs to the IML1 family.</text>
</comment>
<dbReference type="Pfam" id="PF00610">
    <property type="entry name" value="DEP"/>
    <property type="match status" value="1"/>
</dbReference>
<dbReference type="GO" id="GO:0035556">
    <property type="term" value="P:intracellular signal transduction"/>
    <property type="evidence" value="ECO:0007669"/>
    <property type="project" value="InterPro"/>
</dbReference>
<proteinExistence type="inferred from homology"/>
<reference evidence="7" key="1">
    <citation type="journal article" date="2021" name="Nat. Commun.">
        <title>Genetic determinants of endophytism in the Arabidopsis root mycobiome.</title>
        <authorList>
            <person name="Mesny F."/>
            <person name="Miyauchi S."/>
            <person name="Thiergart T."/>
            <person name="Pickel B."/>
            <person name="Atanasova L."/>
            <person name="Karlsson M."/>
            <person name="Huettel B."/>
            <person name="Barry K.W."/>
            <person name="Haridas S."/>
            <person name="Chen C."/>
            <person name="Bauer D."/>
            <person name="Andreopoulos W."/>
            <person name="Pangilinan J."/>
            <person name="LaButti K."/>
            <person name="Riley R."/>
            <person name="Lipzen A."/>
            <person name="Clum A."/>
            <person name="Drula E."/>
            <person name="Henrissat B."/>
            <person name="Kohler A."/>
            <person name="Grigoriev I.V."/>
            <person name="Martin F.M."/>
            <person name="Hacquard S."/>
        </authorList>
    </citation>
    <scope>NUCLEOTIDE SEQUENCE</scope>
    <source>
        <strain evidence="7">MPI-CAGE-AT-0016</strain>
    </source>
</reference>
<accession>A0A8K0WZJ0</accession>
<feature type="region of interest" description="Disordered" evidence="5">
    <location>
        <begin position="712"/>
        <end position="806"/>
    </location>
</feature>
<dbReference type="Pfam" id="PF19418">
    <property type="entry name" value="DEPDC5_CTD"/>
    <property type="match status" value="1"/>
</dbReference>